<dbReference type="OrthoDB" id="9791866at2"/>
<feature type="signal peptide" evidence="1">
    <location>
        <begin position="1"/>
        <end position="23"/>
    </location>
</feature>
<reference evidence="3 4" key="1">
    <citation type="submission" date="2016-01" db="EMBL/GenBank/DDBJ databases">
        <authorList>
            <person name="Oliw E.H."/>
        </authorList>
    </citation>
    <scope>NUCLEOTIDE SEQUENCE [LARGE SCALE GENOMIC DNA]</scope>
    <source>
        <strain evidence="3 4">DY10</strain>
    </source>
</reference>
<dbReference type="InterPro" id="IPR051918">
    <property type="entry name" value="STPP_CPPED1"/>
</dbReference>
<proteinExistence type="predicted"/>
<dbReference type="InterPro" id="IPR004843">
    <property type="entry name" value="Calcineurin-like_PHP"/>
</dbReference>
<protein>
    <submittedName>
        <fullName evidence="3">Metallophosphoesterase</fullName>
    </submittedName>
</protein>
<evidence type="ECO:0000256" key="1">
    <source>
        <dbReference type="SAM" id="SignalP"/>
    </source>
</evidence>
<dbReference type="Gene3D" id="3.60.21.10">
    <property type="match status" value="1"/>
</dbReference>
<dbReference type="EMBL" id="CP014263">
    <property type="protein sequence ID" value="AQG78698.1"/>
    <property type="molecule type" value="Genomic_DNA"/>
</dbReference>
<feature type="chain" id="PRO_5012907856" evidence="1">
    <location>
        <begin position="24"/>
        <end position="306"/>
    </location>
</feature>
<keyword evidence="1" id="KW-0732">Signal</keyword>
<name>A0A1P9WTM2_9BACT</name>
<evidence type="ECO:0000259" key="2">
    <source>
        <dbReference type="Pfam" id="PF00149"/>
    </source>
</evidence>
<organism evidence="3 4">
    <name type="scientific">Spirosoma montaniterrae</name>
    <dbReference type="NCBI Taxonomy" id="1178516"/>
    <lineage>
        <taxon>Bacteria</taxon>
        <taxon>Pseudomonadati</taxon>
        <taxon>Bacteroidota</taxon>
        <taxon>Cytophagia</taxon>
        <taxon>Cytophagales</taxon>
        <taxon>Cytophagaceae</taxon>
        <taxon>Spirosoma</taxon>
    </lineage>
</organism>
<dbReference type="RefSeq" id="WP_077130139.1">
    <property type="nucleotide sequence ID" value="NZ_CP014263.1"/>
</dbReference>
<sequence length="306" mass="34201">MNRRSLLKNISLLPLATAPSLVAAVQPARTRSVRFAYIGDTHMMPEAIPQKGVAACFQHIQSQTDKPQFVLHGGDIIMDALVSDKAAVRKQWDAWNAVVKAETSLPVQYAIGNHDIWGLASAKTDAAYGKAWVQDELKLAGRYYSFDKNGWHFVVLDSVQPKADGSWYSTRVDEEQLAWLKADLTKTPATTPVLVLSHVPILTATVLDFERPNNPIDGKTTILNGLFVDNAYQLTDLFMPFPNVRACLSGHTHLLDEVVYNNVRYFCNGAVSGNWWKPGPHRNTKPGYAFFDLYDDGTVERQYVTY</sequence>
<dbReference type="PANTHER" id="PTHR43143">
    <property type="entry name" value="METALLOPHOSPHOESTERASE, CALCINEURIN SUPERFAMILY"/>
    <property type="match status" value="1"/>
</dbReference>
<feature type="domain" description="Calcineurin-like phosphoesterase" evidence="2">
    <location>
        <begin position="34"/>
        <end position="253"/>
    </location>
</feature>
<gene>
    <name evidence="3" type="ORF">AWR27_04715</name>
</gene>
<dbReference type="SUPFAM" id="SSF56300">
    <property type="entry name" value="Metallo-dependent phosphatases"/>
    <property type="match status" value="1"/>
</dbReference>
<evidence type="ECO:0000313" key="3">
    <source>
        <dbReference type="EMBL" id="AQG78698.1"/>
    </source>
</evidence>
<dbReference type="Proteomes" id="UP000187941">
    <property type="component" value="Chromosome"/>
</dbReference>
<dbReference type="InterPro" id="IPR029052">
    <property type="entry name" value="Metallo-depent_PP-like"/>
</dbReference>
<dbReference type="AlphaFoldDB" id="A0A1P9WTM2"/>
<dbReference type="KEGG" id="smon:AWR27_04715"/>
<dbReference type="Pfam" id="PF00149">
    <property type="entry name" value="Metallophos"/>
    <property type="match status" value="1"/>
</dbReference>
<dbReference type="STRING" id="1178516.AWR27_04715"/>
<dbReference type="GO" id="GO:0016787">
    <property type="term" value="F:hydrolase activity"/>
    <property type="evidence" value="ECO:0007669"/>
    <property type="project" value="InterPro"/>
</dbReference>
<dbReference type="PANTHER" id="PTHR43143:SF1">
    <property type="entry name" value="SERINE_THREONINE-PROTEIN PHOSPHATASE CPPED1"/>
    <property type="match status" value="1"/>
</dbReference>
<accession>A0A1P9WTM2</accession>
<keyword evidence="4" id="KW-1185">Reference proteome</keyword>
<evidence type="ECO:0000313" key="4">
    <source>
        <dbReference type="Proteomes" id="UP000187941"/>
    </source>
</evidence>